<dbReference type="EMBL" id="RPFW01000002">
    <property type="protein sequence ID" value="TVZ05791.1"/>
    <property type="molecule type" value="Genomic_DNA"/>
</dbReference>
<dbReference type="InterPro" id="IPR014284">
    <property type="entry name" value="RNA_pol_sigma-70_dom"/>
</dbReference>
<dbReference type="InterPro" id="IPR013324">
    <property type="entry name" value="RNA_pol_sigma_r3/r4-like"/>
</dbReference>
<protein>
    <submittedName>
        <fullName evidence="7">Sigma-70 family RNA polymerase sigma factor</fullName>
    </submittedName>
</protein>
<proteinExistence type="inferred from homology"/>
<dbReference type="OrthoDB" id="265863at2"/>
<evidence type="ECO:0000256" key="3">
    <source>
        <dbReference type="ARBA" id="ARBA00023082"/>
    </source>
</evidence>
<keyword evidence="2" id="KW-0805">Transcription regulation</keyword>
<organism evidence="7 8">
    <name type="scientific">Trebonia kvetii</name>
    <dbReference type="NCBI Taxonomy" id="2480626"/>
    <lineage>
        <taxon>Bacteria</taxon>
        <taxon>Bacillati</taxon>
        <taxon>Actinomycetota</taxon>
        <taxon>Actinomycetes</taxon>
        <taxon>Streptosporangiales</taxon>
        <taxon>Treboniaceae</taxon>
        <taxon>Trebonia</taxon>
    </lineage>
</organism>
<comment type="similarity">
    <text evidence="1">Belongs to the sigma-70 factor family. ECF subfamily.</text>
</comment>
<gene>
    <name evidence="7" type="ORF">EAS64_10335</name>
</gene>
<dbReference type="Gene3D" id="1.10.1740.10">
    <property type="match status" value="1"/>
</dbReference>
<dbReference type="GO" id="GO:0016987">
    <property type="term" value="F:sigma factor activity"/>
    <property type="evidence" value="ECO:0007669"/>
    <property type="project" value="UniProtKB-KW"/>
</dbReference>
<evidence type="ECO:0000313" key="8">
    <source>
        <dbReference type="Proteomes" id="UP000460272"/>
    </source>
</evidence>
<dbReference type="Proteomes" id="UP000460272">
    <property type="component" value="Unassembled WGS sequence"/>
</dbReference>
<dbReference type="SUPFAM" id="SSF88659">
    <property type="entry name" value="Sigma3 and sigma4 domains of RNA polymerase sigma factors"/>
    <property type="match status" value="1"/>
</dbReference>
<keyword evidence="8" id="KW-1185">Reference proteome</keyword>
<dbReference type="InterPro" id="IPR036388">
    <property type="entry name" value="WH-like_DNA-bd_sf"/>
</dbReference>
<evidence type="ECO:0000256" key="2">
    <source>
        <dbReference type="ARBA" id="ARBA00023015"/>
    </source>
</evidence>
<dbReference type="Pfam" id="PF04542">
    <property type="entry name" value="Sigma70_r2"/>
    <property type="match status" value="1"/>
</dbReference>
<keyword evidence="3" id="KW-0731">Sigma factor</keyword>
<dbReference type="InterPro" id="IPR007627">
    <property type="entry name" value="RNA_pol_sigma70_r2"/>
</dbReference>
<comment type="caution">
    <text evidence="7">The sequence shown here is derived from an EMBL/GenBank/DDBJ whole genome shotgun (WGS) entry which is preliminary data.</text>
</comment>
<evidence type="ECO:0000256" key="5">
    <source>
        <dbReference type="ARBA" id="ARBA00023163"/>
    </source>
</evidence>
<evidence type="ECO:0000256" key="4">
    <source>
        <dbReference type="ARBA" id="ARBA00023125"/>
    </source>
</evidence>
<dbReference type="SUPFAM" id="SSF88946">
    <property type="entry name" value="Sigma2 domain of RNA polymerase sigma factors"/>
    <property type="match status" value="1"/>
</dbReference>
<dbReference type="GO" id="GO:0003677">
    <property type="term" value="F:DNA binding"/>
    <property type="evidence" value="ECO:0007669"/>
    <property type="project" value="UniProtKB-KW"/>
</dbReference>
<dbReference type="Gene3D" id="1.10.10.10">
    <property type="entry name" value="Winged helix-like DNA-binding domain superfamily/Winged helix DNA-binding domain"/>
    <property type="match status" value="1"/>
</dbReference>
<sequence>MRPSQPDRAARIAALVSAVRQGSDDALGQIVTEFSPLLWHVARATGLSAGDTEDVLQTVWMRLFEHLDEIRTPTALAGWLVITTRREAWRVRAAERKQFPTDQEAFAELPDEGPGSEEQVMIDDQRRALWTAIRQLSPRCQELLRIIAFVPRPDYAAVAAELGMQVGSVDPTRGRCLAKLRALLLAKGLEENPR</sequence>
<name>A0A6P2C6U6_9ACTN</name>
<dbReference type="PANTHER" id="PTHR43133">
    <property type="entry name" value="RNA POLYMERASE ECF-TYPE SIGMA FACTO"/>
    <property type="match status" value="1"/>
</dbReference>
<dbReference type="InterPro" id="IPR013325">
    <property type="entry name" value="RNA_pol_sigma_r2"/>
</dbReference>
<reference evidence="7 8" key="1">
    <citation type="submission" date="2018-11" db="EMBL/GenBank/DDBJ databases">
        <title>Trebonia kvetii gen.nov., sp.nov., a novel acidophilic actinobacterium, and proposal of the new actinobacterial family Treboniaceae fam. nov.</title>
        <authorList>
            <person name="Rapoport D."/>
            <person name="Sagova-Mareckova M."/>
            <person name="Sedlacek I."/>
            <person name="Provaznik J."/>
            <person name="Kralova S."/>
            <person name="Pavlinic D."/>
            <person name="Benes V."/>
            <person name="Kopecky J."/>
        </authorList>
    </citation>
    <scope>NUCLEOTIDE SEQUENCE [LARGE SCALE GENOMIC DNA]</scope>
    <source>
        <strain evidence="7 8">15Tr583</strain>
    </source>
</reference>
<evidence type="ECO:0000313" key="7">
    <source>
        <dbReference type="EMBL" id="TVZ05791.1"/>
    </source>
</evidence>
<dbReference type="InterPro" id="IPR039425">
    <property type="entry name" value="RNA_pol_sigma-70-like"/>
</dbReference>
<evidence type="ECO:0000259" key="6">
    <source>
        <dbReference type="Pfam" id="PF04542"/>
    </source>
</evidence>
<dbReference type="NCBIfam" id="TIGR02937">
    <property type="entry name" value="sigma70-ECF"/>
    <property type="match status" value="1"/>
</dbReference>
<dbReference type="PANTHER" id="PTHR43133:SF8">
    <property type="entry name" value="RNA POLYMERASE SIGMA FACTOR HI_1459-RELATED"/>
    <property type="match status" value="1"/>
</dbReference>
<dbReference type="GO" id="GO:0006352">
    <property type="term" value="P:DNA-templated transcription initiation"/>
    <property type="evidence" value="ECO:0007669"/>
    <property type="project" value="InterPro"/>
</dbReference>
<evidence type="ECO:0000256" key="1">
    <source>
        <dbReference type="ARBA" id="ARBA00010641"/>
    </source>
</evidence>
<keyword evidence="4" id="KW-0238">DNA-binding</keyword>
<accession>A0A6P2C6U6</accession>
<keyword evidence="5" id="KW-0804">Transcription</keyword>
<dbReference type="AlphaFoldDB" id="A0A6P2C6U6"/>
<feature type="domain" description="RNA polymerase sigma-70 region 2" evidence="6">
    <location>
        <begin position="31"/>
        <end position="90"/>
    </location>
</feature>